<gene>
    <name evidence="1" type="ORF">D5086_017798</name>
</gene>
<name>A0ACC4BPZ7_POPAL</name>
<comment type="caution">
    <text evidence="1">The sequence shown here is derived from an EMBL/GenBank/DDBJ whole genome shotgun (WGS) entry which is preliminary data.</text>
</comment>
<protein>
    <submittedName>
        <fullName evidence="1">Uncharacterized protein</fullName>
    </submittedName>
</protein>
<evidence type="ECO:0000313" key="2">
    <source>
        <dbReference type="Proteomes" id="UP000309997"/>
    </source>
</evidence>
<reference evidence="1 2" key="1">
    <citation type="journal article" date="2024" name="Plant Biotechnol. J.">
        <title>Genome and CRISPR/Cas9 system of a widespread forest tree (Populus alba) in the world.</title>
        <authorList>
            <person name="Liu Y.J."/>
            <person name="Jiang P.F."/>
            <person name="Han X.M."/>
            <person name="Li X.Y."/>
            <person name="Wang H.M."/>
            <person name="Wang Y.J."/>
            <person name="Wang X.X."/>
            <person name="Zeng Q.Y."/>
        </authorList>
    </citation>
    <scope>NUCLEOTIDE SEQUENCE [LARGE SCALE GENOMIC DNA]</scope>
    <source>
        <strain evidence="2">cv. PAL-ZL1</strain>
    </source>
</reference>
<keyword evidence="2" id="KW-1185">Reference proteome</keyword>
<organism evidence="1 2">
    <name type="scientific">Populus alba</name>
    <name type="common">White poplar</name>
    <dbReference type="NCBI Taxonomy" id="43335"/>
    <lineage>
        <taxon>Eukaryota</taxon>
        <taxon>Viridiplantae</taxon>
        <taxon>Streptophyta</taxon>
        <taxon>Embryophyta</taxon>
        <taxon>Tracheophyta</taxon>
        <taxon>Spermatophyta</taxon>
        <taxon>Magnoliopsida</taxon>
        <taxon>eudicotyledons</taxon>
        <taxon>Gunneridae</taxon>
        <taxon>Pentapetalae</taxon>
        <taxon>rosids</taxon>
        <taxon>fabids</taxon>
        <taxon>Malpighiales</taxon>
        <taxon>Salicaceae</taxon>
        <taxon>Saliceae</taxon>
        <taxon>Populus</taxon>
    </lineage>
</organism>
<dbReference type="Proteomes" id="UP000309997">
    <property type="component" value="Unassembled WGS sequence"/>
</dbReference>
<accession>A0ACC4BPZ7</accession>
<proteinExistence type="predicted"/>
<evidence type="ECO:0000313" key="1">
    <source>
        <dbReference type="EMBL" id="KAL3579963.1"/>
    </source>
</evidence>
<dbReference type="EMBL" id="RCHU02000009">
    <property type="protein sequence ID" value="KAL3579963.1"/>
    <property type="molecule type" value="Genomic_DNA"/>
</dbReference>
<sequence length="80" mass="7903">MEAGAQAASSSAPDMADSGERAPTETGAGAASPLLLASLVRDTAGTGAQIDKGLVYGSTFCYGQIGVDIDDVGASLRARL</sequence>